<proteinExistence type="inferred from homology"/>
<evidence type="ECO:0000256" key="1">
    <source>
        <dbReference type="ARBA" id="ARBA00007430"/>
    </source>
</evidence>
<dbReference type="eggNOG" id="COG1086">
    <property type="taxonomic scope" value="Bacteria"/>
</dbReference>
<feature type="domain" description="Polysaccharide biosynthesis protein CapD-like" evidence="3">
    <location>
        <begin position="292"/>
        <end position="575"/>
    </location>
</feature>
<accession>A0A062USU0</accession>
<evidence type="ECO:0000313" key="4">
    <source>
        <dbReference type="EMBL" id="KCZ61311.1"/>
    </source>
</evidence>
<dbReference type="Pfam" id="PF02719">
    <property type="entry name" value="Polysacc_synt_2"/>
    <property type="match status" value="1"/>
</dbReference>
<keyword evidence="2" id="KW-0472">Membrane</keyword>
<dbReference type="STRING" id="1280947.HY30_02915"/>
<dbReference type="InterPro" id="IPR036291">
    <property type="entry name" value="NAD(P)-bd_dom_sf"/>
</dbReference>
<keyword evidence="5" id="KW-1185">Reference proteome</keyword>
<feature type="transmembrane region" description="Helical" evidence="2">
    <location>
        <begin position="108"/>
        <end position="126"/>
    </location>
</feature>
<keyword evidence="2" id="KW-0812">Transmembrane</keyword>
<dbReference type="Gene3D" id="3.40.50.720">
    <property type="entry name" value="NAD(P)-binding Rossmann-like Domain"/>
    <property type="match status" value="2"/>
</dbReference>
<comment type="caution">
    <text evidence="4">The sequence shown here is derived from an EMBL/GenBank/DDBJ whole genome shotgun (WGS) entry which is preliminary data.</text>
</comment>
<dbReference type="Proteomes" id="UP000027190">
    <property type="component" value="Unassembled WGS sequence"/>
</dbReference>
<gene>
    <name evidence="4" type="ORF">HY30_02915</name>
</gene>
<dbReference type="EMBL" id="AWFG01000001">
    <property type="protein sequence ID" value="KCZ61311.1"/>
    <property type="molecule type" value="Genomic_DNA"/>
</dbReference>
<dbReference type="AlphaFoldDB" id="A0A062USU0"/>
<feature type="transmembrane region" description="Helical" evidence="2">
    <location>
        <begin position="81"/>
        <end position="102"/>
    </location>
</feature>
<evidence type="ECO:0000256" key="2">
    <source>
        <dbReference type="SAM" id="Phobius"/>
    </source>
</evidence>
<dbReference type="OrthoDB" id="9803111at2"/>
<keyword evidence="2" id="KW-1133">Transmembrane helix</keyword>
<dbReference type="RefSeq" id="WP_051614700.1">
    <property type="nucleotide sequence ID" value="NZ_AWFG01000001.1"/>
</dbReference>
<dbReference type="CDD" id="cd05237">
    <property type="entry name" value="UDP_invert_4-6DH_SDR_e"/>
    <property type="match status" value="1"/>
</dbReference>
<comment type="similarity">
    <text evidence="1">Belongs to the polysaccharide synthase family.</text>
</comment>
<dbReference type="SUPFAM" id="SSF51735">
    <property type="entry name" value="NAD(P)-binding Rossmann-fold domains"/>
    <property type="match status" value="1"/>
</dbReference>
<evidence type="ECO:0000259" key="3">
    <source>
        <dbReference type="Pfam" id="PF02719"/>
    </source>
</evidence>
<dbReference type="PATRIC" id="fig|1280947.3.peg.576"/>
<dbReference type="PANTHER" id="PTHR43318:SF1">
    <property type="entry name" value="POLYSACCHARIDE BIOSYNTHESIS PROTEIN EPSC-RELATED"/>
    <property type="match status" value="1"/>
</dbReference>
<dbReference type="InterPro" id="IPR051203">
    <property type="entry name" value="Polysaccharide_Synthase-Rel"/>
</dbReference>
<protein>
    <recommendedName>
        <fullName evidence="3">Polysaccharide biosynthesis protein CapD-like domain-containing protein</fullName>
    </recommendedName>
</protein>
<reference evidence="4 5" key="1">
    <citation type="journal article" date="2014" name="Antonie Van Leeuwenhoek">
        <title>Hyphomonas beringensis sp. nov. and Hyphomonas chukchiensis sp. nov., isolated from surface seawater of the Bering Sea and Chukchi Sea.</title>
        <authorList>
            <person name="Li C."/>
            <person name="Lai Q."/>
            <person name="Li G."/>
            <person name="Dong C."/>
            <person name="Wang J."/>
            <person name="Liao Y."/>
            <person name="Shao Z."/>
        </authorList>
    </citation>
    <scope>NUCLEOTIDE SEQUENCE [LARGE SCALE GENOMIC DNA]</scope>
    <source>
        <strain evidence="4 5">BH-BN04-4</strain>
    </source>
</reference>
<name>A0A062USU0_9PROT</name>
<sequence length="630" mass="67233">MTPQRAARRAMALTLGFDSSMAAVSMIAASVLVWSSDAVDGAYSLESAILSTSVFVFAMLIGFLVRGVQKQVWRHMGWPDAVMMVQAIGLSTLFYLPVMLVLNGRLVAPWATLLVATLLWTILLFAGRMIALSRSTHTPLQIFSPVSKTGQPVLLVGDADSCVPVLRRLQGQGPARKVRVLGVVEMKGADPGRAIRGVPIMGCLDDLGNVIDVLRVRYGQTPWLAVTGVARERKGMLKVLEIASSHGAEVMAFSGDEAAQILEPVHPADLLARAERRLDIEPVRNIITGASVLVTGGGGTIGSELTRQVAALKPATLTIIDASEFNLYSIDMALRTHAPNVPAMSRLGDVRDISRLTDVFQRAQPDLVIHAAALKHVPLMEHNLCEAILTNVGGAVNAARAAVAVGARRFVFISTDKAVDPDNVMGATKRLAEIAVSRIAAASSMTASMVRFGNVLGSSGSVVPLFERQIAAGGPVTLTDPGVTRYFMTVEEASSLVLQAAALQAHEGDADLFVLDMGEPIAILQLAETMIRLKGLVPGVDIEIVTTGLRDGEKMHEALTYSHEEISPTAVDGVNRVASPNGHGELFDKQLAALLEAAARRERSEALRLLGVLVPEYGANRAERNRRQSA</sequence>
<feature type="transmembrane region" description="Helical" evidence="2">
    <location>
        <begin position="12"/>
        <end position="35"/>
    </location>
</feature>
<dbReference type="InterPro" id="IPR003869">
    <property type="entry name" value="Polysac_CapD-like"/>
</dbReference>
<organism evidence="4 5">
    <name type="scientific">Hyphomonas chukchiensis</name>
    <dbReference type="NCBI Taxonomy" id="1280947"/>
    <lineage>
        <taxon>Bacteria</taxon>
        <taxon>Pseudomonadati</taxon>
        <taxon>Pseudomonadota</taxon>
        <taxon>Alphaproteobacteria</taxon>
        <taxon>Hyphomonadales</taxon>
        <taxon>Hyphomonadaceae</taxon>
        <taxon>Hyphomonas</taxon>
    </lineage>
</organism>
<evidence type="ECO:0000313" key="5">
    <source>
        <dbReference type="Proteomes" id="UP000027190"/>
    </source>
</evidence>
<dbReference type="PANTHER" id="PTHR43318">
    <property type="entry name" value="UDP-N-ACETYLGLUCOSAMINE 4,6-DEHYDRATASE"/>
    <property type="match status" value="1"/>
</dbReference>
<feature type="transmembrane region" description="Helical" evidence="2">
    <location>
        <begin position="47"/>
        <end position="69"/>
    </location>
</feature>